<evidence type="ECO:0000313" key="2">
    <source>
        <dbReference type="EMBL" id="SMO87111.1"/>
    </source>
</evidence>
<name>A0A521EUL1_9BACL</name>
<proteinExistence type="predicted"/>
<protein>
    <submittedName>
        <fullName evidence="2">CRISPR-associated protein Cas5h</fullName>
    </submittedName>
</protein>
<dbReference type="Proteomes" id="UP000315636">
    <property type="component" value="Unassembled WGS sequence"/>
</dbReference>
<dbReference type="NCBIfam" id="TIGR02593">
    <property type="entry name" value="CRISPR_cas5"/>
    <property type="match status" value="1"/>
</dbReference>
<dbReference type="InterPro" id="IPR013422">
    <property type="entry name" value="CRISPR-assoc_prot_Cas5_N"/>
</dbReference>
<dbReference type="GO" id="GO:0051607">
    <property type="term" value="P:defense response to virus"/>
    <property type="evidence" value="ECO:0007669"/>
    <property type="project" value="UniProtKB-KW"/>
</dbReference>
<organism evidence="2 3">
    <name type="scientific">Melghirimyces algeriensis</name>
    <dbReference type="NCBI Taxonomy" id="910412"/>
    <lineage>
        <taxon>Bacteria</taxon>
        <taxon>Bacillati</taxon>
        <taxon>Bacillota</taxon>
        <taxon>Bacilli</taxon>
        <taxon>Bacillales</taxon>
        <taxon>Thermoactinomycetaceae</taxon>
        <taxon>Melghirimyces</taxon>
    </lineage>
</organism>
<dbReference type="GO" id="GO:0043571">
    <property type="term" value="P:maintenance of CRISPR repeat elements"/>
    <property type="evidence" value="ECO:0007669"/>
    <property type="project" value="InterPro"/>
</dbReference>
<reference evidence="2 3" key="1">
    <citation type="submission" date="2017-05" db="EMBL/GenBank/DDBJ databases">
        <authorList>
            <person name="Varghese N."/>
            <person name="Submissions S."/>
        </authorList>
    </citation>
    <scope>NUCLEOTIDE SEQUENCE [LARGE SCALE GENOMIC DNA]</scope>
    <source>
        <strain evidence="2 3">DSM 45474</strain>
    </source>
</reference>
<accession>A0A521EUL1</accession>
<keyword evidence="1" id="KW-0051">Antiviral defense</keyword>
<dbReference type="EMBL" id="FXTI01000010">
    <property type="protein sequence ID" value="SMO87111.1"/>
    <property type="molecule type" value="Genomic_DNA"/>
</dbReference>
<evidence type="ECO:0000256" key="1">
    <source>
        <dbReference type="ARBA" id="ARBA00023118"/>
    </source>
</evidence>
<dbReference type="RefSeq" id="WP_185956323.1">
    <property type="nucleotide sequence ID" value="NZ_FXTI01000010.1"/>
</dbReference>
<gene>
    <name evidence="2" type="ORF">SAMN06264849_110119</name>
</gene>
<dbReference type="Pfam" id="PF09704">
    <property type="entry name" value="Cas_Cas5d"/>
    <property type="match status" value="1"/>
</dbReference>
<dbReference type="Gene3D" id="3.30.70.2660">
    <property type="match status" value="1"/>
</dbReference>
<sequence>MQAQPILVLKWWGTMAHFRKFYTNSSSLSYAFPPRTVIMGMLAGMVGYERDTYYNCFDPKEFQCAVELVTPIRKITQTVNYIFAKSSNDLNRSKGPTQIPLEIVLSRTLKACGYSRICYRLFVRHRDLDMMHEWRHRAQTSSFFYPPVFGLSEFGSQVEYEAWIDETKIGKLPLGTRVELDSVCPMPSIEPKGLEFDLSGTRQYIKERMPRHFFEDRRVRETEQYIFEQNGKAVVGTFRIPVTSIELDGIKKNIMWM</sequence>
<evidence type="ECO:0000313" key="3">
    <source>
        <dbReference type="Proteomes" id="UP000315636"/>
    </source>
</evidence>
<dbReference type="AlphaFoldDB" id="A0A521EUL1"/>
<keyword evidence="3" id="KW-1185">Reference proteome</keyword>
<dbReference type="InterPro" id="IPR021124">
    <property type="entry name" value="CRISPR-assoc_prot_Cas5"/>
</dbReference>